<dbReference type="Proteomes" id="UP000265520">
    <property type="component" value="Unassembled WGS sequence"/>
</dbReference>
<evidence type="ECO:0000313" key="1">
    <source>
        <dbReference type="EMBL" id="MCI00636.1"/>
    </source>
</evidence>
<dbReference type="EMBL" id="LXQA010043831">
    <property type="protein sequence ID" value="MCI00636.1"/>
    <property type="molecule type" value="Genomic_DNA"/>
</dbReference>
<accession>A0A392NNH1</accession>
<feature type="non-terminal residue" evidence="1">
    <location>
        <position position="23"/>
    </location>
</feature>
<protein>
    <submittedName>
        <fullName evidence="1">Uncharacterized protein</fullName>
    </submittedName>
</protein>
<keyword evidence="2" id="KW-1185">Reference proteome</keyword>
<dbReference type="AlphaFoldDB" id="A0A392NNH1"/>
<sequence length="23" mass="2668">MRITMGLKIFGIVRINTQAYTLQ</sequence>
<comment type="caution">
    <text evidence="1">The sequence shown here is derived from an EMBL/GenBank/DDBJ whole genome shotgun (WGS) entry which is preliminary data.</text>
</comment>
<evidence type="ECO:0000313" key="2">
    <source>
        <dbReference type="Proteomes" id="UP000265520"/>
    </source>
</evidence>
<reference evidence="1 2" key="1">
    <citation type="journal article" date="2018" name="Front. Plant Sci.">
        <title>Red Clover (Trifolium pratense) and Zigzag Clover (T. medium) - A Picture of Genomic Similarities and Differences.</title>
        <authorList>
            <person name="Dluhosova J."/>
            <person name="Istvanek J."/>
            <person name="Nedelnik J."/>
            <person name="Repkova J."/>
        </authorList>
    </citation>
    <scope>NUCLEOTIDE SEQUENCE [LARGE SCALE GENOMIC DNA]</scope>
    <source>
        <strain evidence="2">cv. 10/8</strain>
        <tissue evidence="1">Leaf</tissue>
    </source>
</reference>
<organism evidence="1 2">
    <name type="scientific">Trifolium medium</name>
    <dbReference type="NCBI Taxonomy" id="97028"/>
    <lineage>
        <taxon>Eukaryota</taxon>
        <taxon>Viridiplantae</taxon>
        <taxon>Streptophyta</taxon>
        <taxon>Embryophyta</taxon>
        <taxon>Tracheophyta</taxon>
        <taxon>Spermatophyta</taxon>
        <taxon>Magnoliopsida</taxon>
        <taxon>eudicotyledons</taxon>
        <taxon>Gunneridae</taxon>
        <taxon>Pentapetalae</taxon>
        <taxon>rosids</taxon>
        <taxon>fabids</taxon>
        <taxon>Fabales</taxon>
        <taxon>Fabaceae</taxon>
        <taxon>Papilionoideae</taxon>
        <taxon>50 kb inversion clade</taxon>
        <taxon>NPAAA clade</taxon>
        <taxon>Hologalegina</taxon>
        <taxon>IRL clade</taxon>
        <taxon>Trifolieae</taxon>
        <taxon>Trifolium</taxon>
    </lineage>
</organism>
<name>A0A392NNH1_9FABA</name>
<proteinExistence type="predicted"/>